<comment type="similarity">
    <text evidence="10">Belongs to the YjjX NTPase family.</text>
</comment>
<evidence type="ECO:0000256" key="1">
    <source>
        <dbReference type="ARBA" id="ARBA00001936"/>
    </source>
</evidence>
<keyword evidence="13" id="KW-1185">Reference proteome</keyword>
<comment type="catalytic activity">
    <reaction evidence="9 10">
        <text>XTP + H2O = XDP + phosphate + H(+)</text>
        <dbReference type="Rhea" id="RHEA:28406"/>
        <dbReference type="ChEBI" id="CHEBI:15377"/>
        <dbReference type="ChEBI" id="CHEBI:15378"/>
        <dbReference type="ChEBI" id="CHEBI:43474"/>
        <dbReference type="ChEBI" id="CHEBI:59884"/>
        <dbReference type="ChEBI" id="CHEBI:61314"/>
        <dbReference type="EC" id="3.6.1.73"/>
    </reaction>
</comment>
<comment type="catalytic activity">
    <reaction evidence="8 10">
        <text>ITP + H2O = IDP + phosphate + H(+)</text>
        <dbReference type="Rhea" id="RHEA:28330"/>
        <dbReference type="ChEBI" id="CHEBI:15377"/>
        <dbReference type="ChEBI" id="CHEBI:15378"/>
        <dbReference type="ChEBI" id="CHEBI:43474"/>
        <dbReference type="ChEBI" id="CHEBI:58280"/>
        <dbReference type="ChEBI" id="CHEBI:61402"/>
        <dbReference type="EC" id="3.6.1.73"/>
    </reaction>
</comment>
<dbReference type="PANTHER" id="PTHR34699">
    <property type="match status" value="1"/>
</dbReference>
<dbReference type="PANTHER" id="PTHR34699:SF2">
    <property type="entry name" value="NON-CANONICAL PURINE NTP PHOSPHATASE_PRRC1 DOMAIN-CONTAINING PROTEIN"/>
    <property type="match status" value="1"/>
</dbReference>
<keyword evidence="7 10" id="KW-0464">Manganese</keyword>
<dbReference type="Pfam" id="PF01931">
    <property type="entry name" value="NTPase_I-T"/>
    <property type="match status" value="1"/>
</dbReference>
<organism evidence="12 13">
    <name type="scientific">Alkalihalobacterium chitinilyticum</name>
    <dbReference type="NCBI Taxonomy" id="2980103"/>
    <lineage>
        <taxon>Bacteria</taxon>
        <taxon>Bacillati</taxon>
        <taxon>Bacillota</taxon>
        <taxon>Bacilli</taxon>
        <taxon>Bacillales</taxon>
        <taxon>Bacillaceae</taxon>
        <taxon>Alkalihalobacterium</taxon>
    </lineage>
</organism>
<evidence type="ECO:0000313" key="13">
    <source>
        <dbReference type="Proteomes" id="UP001148125"/>
    </source>
</evidence>
<evidence type="ECO:0000256" key="7">
    <source>
        <dbReference type="ARBA" id="ARBA00023211"/>
    </source>
</evidence>
<reference evidence="12" key="1">
    <citation type="submission" date="2024-05" db="EMBL/GenBank/DDBJ databases">
        <title>Alkalihalobacillus sp. strain MEB203 novel alkaliphilic bacterium from Lonar Lake, India.</title>
        <authorList>
            <person name="Joshi A."/>
            <person name="Thite S."/>
            <person name="Mengade P."/>
        </authorList>
    </citation>
    <scope>NUCLEOTIDE SEQUENCE</scope>
    <source>
        <strain evidence="12">MEB 203</strain>
    </source>
</reference>
<keyword evidence="4 10" id="KW-0378">Hydrolase</keyword>
<dbReference type="RefSeq" id="WP_275120456.1">
    <property type="nucleotide sequence ID" value="NZ_JAOTPO010000022.1"/>
</dbReference>
<dbReference type="EC" id="3.6.1.73" evidence="10"/>
<evidence type="ECO:0000256" key="2">
    <source>
        <dbReference type="ARBA" id="ARBA00022723"/>
    </source>
</evidence>
<evidence type="ECO:0000259" key="11">
    <source>
        <dbReference type="Pfam" id="PF01931"/>
    </source>
</evidence>
<dbReference type="NCBIfam" id="NF002850">
    <property type="entry name" value="PRK03114.1"/>
    <property type="match status" value="1"/>
</dbReference>
<comment type="function">
    <text evidence="10">Phosphatase that hydrolyzes non-canonical purine nucleotides such as XTP and ITP to their respective diphosphate derivatives. Probably excludes non-canonical purines from DNA/RNA precursor pool, thus preventing their incorporation into DNA/RNA and avoiding chromosomal lesions.</text>
</comment>
<comment type="caution">
    <text evidence="10">Lacks conserved residue(s) required for the propagation of feature annotation.</text>
</comment>
<feature type="binding site" evidence="10">
    <location>
        <begin position="8"/>
        <end position="13"/>
    </location>
    <ligand>
        <name>substrate</name>
    </ligand>
</feature>
<evidence type="ECO:0000256" key="6">
    <source>
        <dbReference type="ARBA" id="ARBA00023080"/>
    </source>
</evidence>
<keyword evidence="2 10" id="KW-0479">Metal-binding</keyword>
<dbReference type="InterPro" id="IPR026533">
    <property type="entry name" value="NTPase/PRRC1"/>
</dbReference>
<keyword evidence="6 10" id="KW-0546">Nucleotide metabolism</keyword>
<evidence type="ECO:0000256" key="8">
    <source>
        <dbReference type="ARBA" id="ARBA00048174"/>
    </source>
</evidence>
<comment type="cofactor">
    <cofactor evidence="10">
        <name>Mg(2+)</name>
        <dbReference type="ChEBI" id="CHEBI:18420"/>
    </cofactor>
    <cofactor evidence="10">
        <name>Mn(2+)</name>
        <dbReference type="ChEBI" id="CHEBI:29035"/>
    </cofactor>
    <text evidence="10">Binds 1 divalent metal cation per subunit; can use either Mg(2+) or Mn(2+).</text>
</comment>
<evidence type="ECO:0000256" key="10">
    <source>
        <dbReference type="HAMAP-Rule" id="MF_00648"/>
    </source>
</evidence>
<accession>A0ABT5VK91</accession>
<keyword evidence="5 10" id="KW-0460">Magnesium</keyword>
<dbReference type="InterPro" id="IPR050299">
    <property type="entry name" value="YjjX_NTPase"/>
</dbReference>
<sequence length="171" mass="18452">MNTYAVGSTNPAKISAVRSVFTEDKVNIIGMEVGSGVSAQPFSDEETMEGALHRAKSCLVNEQIQIGFGLEGGVTETKAGLMLCNWGALVDRNGEVIVASGAKIVLPEQISDQVRAGIELGEVIDRYAKERDVRKKGGTVGILTNGRVTRSSMFEHVVQLLVGQYEFHKLK</sequence>
<dbReference type="Proteomes" id="UP001148125">
    <property type="component" value="Unassembled WGS sequence"/>
</dbReference>
<feature type="binding site" evidence="10">
    <location>
        <position position="63"/>
    </location>
    <ligand>
        <name>Mg(2+)</name>
        <dbReference type="ChEBI" id="CHEBI:18420"/>
    </ligand>
</feature>
<evidence type="ECO:0000313" key="12">
    <source>
        <dbReference type="EMBL" id="MDE5415865.1"/>
    </source>
</evidence>
<dbReference type="EMBL" id="JAOTPO010000022">
    <property type="protein sequence ID" value="MDE5415865.1"/>
    <property type="molecule type" value="Genomic_DNA"/>
</dbReference>
<dbReference type="HAMAP" id="MF_00648">
    <property type="entry name" value="Non_canon_purine_NTPase_YjjX"/>
    <property type="match status" value="1"/>
</dbReference>
<comment type="cofactor">
    <cofactor evidence="1">
        <name>Mn(2+)</name>
        <dbReference type="ChEBI" id="CHEBI:29035"/>
    </cofactor>
</comment>
<evidence type="ECO:0000256" key="3">
    <source>
        <dbReference type="ARBA" id="ARBA00022741"/>
    </source>
</evidence>
<keyword evidence="3 10" id="KW-0547">Nucleotide-binding</keyword>
<name>A0ABT5VK91_9BACI</name>
<feature type="domain" description="Non-canonical purine NTP phosphatase/PRRC1" evidence="11">
    <location>
        <begin position="7"/>
        <end position="159"/>
    </location>
</feature>
<evidence type="ECO:0000256" key="9">
    <source>
        <dbReference type="ARBA" id="ARBA00048781"/>
    </source>
</evidence>
<comment type="subunit">
    <text evidence="10">Homodimer.</text>
</comment>
<dbReference type="InterPro" id="IPR029001">
    <property type="entry name" value="ITPase-like_fam"/>
</dbReference>
<comment type="caution">
    <text evidence="12">The sequence shown here is derived from an EMBL/GenBank/DDBJ whole genome shotgun (WGS) entry which is preliminary data.</text>
</comment>
<proteinExistence type="inferred from homology"/>
<protein>
    <recommendedName>
        <fullName evidence="10">Probable inosine/xanthosine triphosphatase</fullName>
        <shortName evidence="10">ITPase/XTPase</shortName>
        <ecNumber evidence="10">3.6.1.73</ecNumber>
    </recommendedName>
    <alternativeName>
        <fullName evidence="10">Non-canonical purine NTP phosphatase</fullName>
    </alternativeName>
    <alternativeName>
        <fullName evidence="10">Non-standard purine NTP phosphatase</fullName>
    </alternativeName>
    <alternativeName>
        <fullName evidence="10">Nucleoside-triphosphate phosphatase</fullName>
        <shortName evidence="10">NTPase</shortName>
    </alternativeName>
</protein>
<gene>
    <name evidence="12" type="ORF">N7Z68_21170</name>
</gene>
<dbReference type="InterPro" id="IPR002786">
    <property type="entry name" value="Non_canon_purine_NTPase"/>
</dbReference>
<dbReference type="SUPFAM" id="SSF52972">
    <property type="entry name" value="ITPase-like"/>
    <property type="match status" value="1"/>
</dbReference>
<evidence type="ECO:0000256" key="4">
    <source>
        <dbReference type="ARBA" id="ARBA00022801"/>
    </source>
</evidence>
<dbReference type="Gene3D" id="3.90.950.10">
    <property type="match status" value="1"/>
</dbReference>
<evidence type="ECO:0000256" key="5">
    <source>
        <dbReference type="ARBA" id="ARBA00022842"/>
    </source>
</evidence>